<dbReference type="EMBL" id="ML994690">
    <property type="protein sequence ID" value="KAF2177315.1"/>
    <property type="molecule type" value="Genomic_DNA"/>
</dbReference>
<feature type="transmembrane region" description="Helical" evidence="1">
    <location>
        <begin position="141"/>
        <end position="161"/>
    </location>
</feature>
<dbReference type="Proteomes" id="UP000800200">
    <property type="component" value="Unassembled WGS sequence"/>
</dbReference>
<keyword evidence="4" id="KW-1185">Reference proteome</keyword>
<dbReference type="AlphaFoldDB" id="A0A6A6DDX7"/>
<proteinExistence type="predicted"/>
<keyword evidence="1" id="KW-1133">Transmembrane helix</keyword>
<evidence type="ECO:0000256" key="1">
    <source>
        <dbReference type="SAM" id="Phobius"/>
    </source>
</evidence>
<feature type="transmembrane region" description="Helical" evidence="1">
    <location>
        <begin position="167"/>
        <end position="187"/>
    </location>
</feature>
<dbReference type="OrthoDB" id="3546297at2759"/>
<evidence type="ECO:0000313" key="3">
    <source>
        <dbReference type="EMBL" id="KAF2177315.1"/>
    </source>
</evidence>
<reference evidence="3" key="1">
    <citation type="journal article" date="2020" name="Stud. Mycol.">
        <title>101 Dothideomycetes genomes: a test case for predicting lifestyles and emergence of pathogens.</title>
        <authorList>
            <person name="Haridas S."/>
            <person name="Albert R."/>
            <person name="Binder M."/>
            <person name="Bloem J."/>
            <person name="Labutti K."/>
            <person name="Salamov A."/>
            <person name="Andreopoulos B."/>
            <person name="Baker S."/>
            <person name="Barry K."/>
            <person name="Bills G."/>
            <person name="Bluhm B."/>
            <person name="Cannon C."/>
            <person name="Castanera R."/>
            <person name="Culley D."/>
            <person name="Daum C."/>
            <person name="Ezra D."/>
            <person name="Gonzalez J."/>
            <person name="Henrissat B."/>
            <person name="Kuo A."/>
            <person name="Liang C."/>
            <person name="Lipzen A."/>
            <person name="Lutzoni F."/>
            <person name="Magnuson J."/>
            <person name="Mondo S."/>
            <person name="Nolan M."/>
            <person name="Ohm R."/>
            <person name="Pangilinan J."/>
            <person name="Park H.-J."/>
            <person name="Ramirez L."/>
            <person name="Alfaro M."/>
            <person name="Sun H."/>
            <person name="Tritt A."/>
            <person name="Yoshinaga Y."/>
            <person name="Zwiers L.-H."/>
            <person name="Turgeon B."/>
            <person name="Goodwin S."/>
            <person name="Spatafora J."/>
            <person name="Crous P."/>
            <person name="Grigoriev I."/>
        </authorList>
    </citation>
    <scope>NUCLEOTIDE SEQUENCE</scope>
    <source>
        <strain evidence="3">CBS 207.26</strain>
    </source>
</reference>
<dbReference type="InterPro" id="IPR046529">
    <property type="entry name" value="DUF6594"/>
</dbReference>
<gene>
    <name evidence="3" type="ORF">K469DRAFT_697324</name>
</gene>
<sequence>MKRKQWTSSHFNGCTYNYLEAQLLTGVNKIVETMDTGKGKLLSNAAEMEELMAKLGWHLHEYCDAVRDRQFMRISHELGYKYNPFIISSRSKNMLEAKLMSELLPKQARRVLTREQDKKMAKLPGGPWEHRGTLKAQTERTVIALIGSVMLVLPMTFMIFWGRSRAWRVATVATCTAVFALVLARYSYRTPLEVLQATAAYTAILVVFVPIEEDLF</sequence>
<evidence type="ECO:0000259" key="2">
    <source>
        <dbReference type="Pfam" id="PF20237"/>
    </source>
</evidence>
<name>A0A6A6DDX7_9PEZI</name>
<accession>A0A6A6DDX7</accession>
<organism evidence="3 4">
    <name type="scientific">Zopfia rhizophila CBS 207.26</name>
    <dbReference type="NCBI Taxonomy" id="1314779"/>
    <lineage>
        <taxon>Eukaryota</taxon>
        <taxon>Fungi</taxon>
        <taxon>Dikarya</taxon>
        <taxon>Ascomycota</taxon>
        <taxon>Pezizomycotina</taxon>
        <taxon>Dothideomycetes</taxon>
        <taxon>Dothideomycetes incertae sedis</taxon>
        <taxon>Zopfiaceae</taxon>
        <taxon>Zopfia</taxon>
    </lineage>
</organism>
<feature type="domain" description="DUF6594" evidence="2">
    <location>
        <begin position="96"/>
        <end position="206"/>
    </location>
</feature>
<keyword evidence="1" id="KW-0812">Transmembrane</keyword>
<protein>
    <recommendedName>
        <fullName evidence="2">DUF6594 domain-containing protein</fullName>
    </recommendedName>
</protein>
<evidence type="ECO:0000313" key="4">
    <source>
        <dbReference type="Proteomes" id="UP000800200"/>
    </source>
</evidence>
<keyword evidence="1" id="KW-0472">Membrane</keyword>
<dbReference type="Pfam" id="PF20237">
    <property type="entry name" value="DUF6594"/>
    <property type="match status" value="1"/>
</dbReference>